<feature type="region of interest" description="Disordered" evidence="1">
    <location>
        <begin position="1005"/>
        <end position="1281"/>
    </location>
</feature>
<comment type="caution">
    <text evidence="2">The sequence shown here is derived from an EMBL/GenBank/DDBJ whole genome shotgun (WGS) entry which is preliminary data.</text>
</comment>
<evidence type="ECO:0000313" key="2">
    <source>
        <dbReference type="EMBL" id="OCB86109.1"/>
    </source>
</evidence>
<feature type="compositionally biased region" description="Low complexity" evidence="1">
    <location>
        <begin position="506"/>
        <end position="519"/>
    </location>
</feature>
<feature type="compositionally biased region" description="Pro residues" evidence="1">
    <location>
        <begin position="780"/>
        <end position="801"/>
    </location>
</feature>
<dbReference type="Proteomes" id="UP000757232">
    <property type="component" value="Unassembled WGS sequence"/>
</dbReference>
<proteinExistence type="predicted"/>
<feature type="compositionally biased region" description="Polar residues" evidence="1">
    <location>
        <begin position="420"/>
        <end position="435"/>
    </location>
</feature>
<sequence>MSEKGRSRRSASVRGSRRSRVSHADSDSAAASLYNDQTADRDTLDRESLPPLPMKPPGNVEIGSDPRLTGNSAEEYYNDITTTPSDETPPAPRTTSGSNALSRRRTSSQDLSYSQSPLRGRSSRHTRSHSSARDILRVLLSAESSQSREALALLRRVQERLEVESTRAAEAERRVQEANERWRMINQARVEAREEARKASEELRLYKLQLEAAQQQIARANDMIALTEKERTQAEDEATKAKRLAKKLEMEREIQRAREDGRREGLMQGRKEAREAATYEPRYSPRDAYVRDRNHYRRRDRGFDDRTYPDDDDELTNFNIDDEEYPEQPGEIPVAPQAMSMHAREQIPRSAPPTGLPGQVRSTDSRGQRRSNGLLDTISRLGRVGSGRRASGMDRNVAINPSNAPDVATIVDEPPMNTLSSPLPPEQTTQINHATPSRMPEPNFNPDPSEVHPIAITGTPRSPMHPPTIIPPDGWIPPQDEDGSIRLPPPHEMAQAPPTPRSQYSPLPNATNLPPLTDPELPERERGPIPRDFGQQPRHQGRHRYQKSVADSEDSIATGNLSILSPPGARPSAQPRLSAIPEHDPRYASPGGSMRQAEAPLYPTSPRPLSIRNADPEDVYISGDPMLDPALANRRSMANEGPMRPMDTAFSPRSNNSRFSGPKRPSRITTPAPLASDSASQRYTRPRVNSVASGSEYNGFIGTPHFSRSRDKTPAPNFNRSRAGTAANTPANQPLPEINIVPASHYESSQSHSNPNAMPEAHVVSPRRAPSHSTQMLSPVPGPVPMPQPPTPQVPEPPSPANIPGMPKGFVPVSPAPAGSMTPLPEAMPNGLSASLFVAPPGAPPGFIPASPAVPSQGPPLPSNAPPGFVPTSPAIIPGAPPGFVPTSPAVPPGPGTLSPAVPNGAPPGFVPISPVPPEGVPLGFVPTSTQMPVNPLPQPSPAMSTTGALPVLARSASETGGIPTVTRAGSGTHGSPRVSFSGPNAGFNSRAASEWDTRSAWGDTISEHQSPRPVRGPDLSATIVRPGSSLSRRDSSSVSPDATTFRPSRRSSRAGLDGRDPVGVPLPASTAPSLARSGRAISHAESRERAIGPGVARSQSARSETSRGRMYAPGTPARPSVSGLPPSGLASPYSRQLDPHPEDEDEYEIVPSEDSNNTLTTPPGRRRNLPPPGSTPMVPIRNSFYTRSPVASQRGVSFSAADDDMDEPAQGPSLRKSASRQSIGSNKSYAKYDPSDYVDPAVLTSGHSRLLNLPPEEPVPASGPAGSKKNKGKKGKGKKR</sequence>
<keyword evidence="3" id="KW-1185">Reference proteome</keyword>
<feature type="compositionally biased region" description="Polar residues" evidence="1">
    <location>
        <begin position="1220"/>
        <end position="1229"/>
    </location>
</feature>
<name>A0A9Q5HUC5_SANBA</name>
<feature type="region of interest" description="Disordered" evidence="1">
    <location>
        <begin position="768"/>
        <end position="805"/>
    </location>
</feature>
<feature type="region of interest" description="Disordered" evidence="1">
    <location>
        <begin position="420"/>
        <end position="734"/>
    </location>
</feature>
<accession>A0A9Q5HUC5</accession>
<evidence type="ECO:0000256" key="1">
    <source>
        <dbReference type="SAM" id="MobiDB-lite"/>
    </source>
</evidence>
<feature type="compositionally biased region" description="Polar residues" evidence="1">
    <location>
        <begin position="716"/>
        <end position="732"/>
    </location>
</feature>
<feature type="compositionally biased region" description="Polar residues" evidence="1">
    <location>
        <begin position="1184"/>
        <end position="1197"/>
    </location>
</feature>
<reference evidence="2" key="1">
    <citation type="submission" date="2016-06" db="EMBL/GenBank/DDBJ databases">
        <title>Draft Genome sequence of the fungus Inonotus baumii.</title>
        <authorList>
            <person name="Zhu H."/>
            <person name="Lin W."/>
        </authorList>
    </citation>
    <scope>NUCLEOTIDE SEQUENCE</scope>
    <source>
        <strain evidence="2">821</strain>
    </source>
</reference>
<dbReference type="OrthoDB" id="3268221at2759"/>
<feature type="compositionally biased region" description="Basic and acidic residues" evidence="1">
    <location>
        <begin position="38"/>
        <end position="48"/>
    </location>
</feature>
<protein>
    <submittedName>
        <fullName evidence="2">Uncharacterized protein</fullName>
    </submittedName>
</protein>
<feature type="region of interest" description="Disordered" evidence="1">
    <location>
        <begin position="257"/>
        <end position="279"/>
    </location>
</feature>
<feature type="region of interest" description="Disordered" evidence="1">
    <location>
        <begin position="1"/>
        <end position="133"/>
    </location>
</feature>
<feature type="compositionally biased region" description="Basic residues" evidence="1">
    <location>
        <begin position="121"/>
        <end position="130"/>
    </location>
</feature>
<feature type="compositionally biased region" description="Basic residues" evidence="1">
    <location>
        <begin position="1"/>
        <end position="21"/>
    </location>
</feature>
<feature type="region of interest" description="Disordered" evidence="1">
    <location>
        <begin position="347"/>
        <end position="371"/>
    </location>
</feature>
<feature type="compositionally biased region" description="Basic residues" evidence="1">
    <location>
        <begin position="1269"/>
        <end position="1281"/>
    </location>
</feature>
<evidence type="ECO:0000313" key="3">
    <source>
        <dbReference type="Proteomes" id="UP000757232"/>
    </source>
</evidence>
<feature type="compositionally biased region" description="Polar residues" evidence="1">
    <location>
        <begin position="108"/>
        <end position="117"/>
    </location>
</feature>
<dbReference type="CDD" id="cd06503">
    <property type="entry name" value="ATP-synt_Fo_b"/>
    <property type="match status" value="1"/>
</dbReference>
<gene>
    <name evidence="2" type="ORF">A7U60_g6696</name>
</gene>
<organism evidence="2 3">
    <name type="scientific">Sanghuangporus baumii</name>
    <name type="common">Phellinus baumii</name>
    <dbReference type="NCBI Taxonomy" id="108892"/>
    <lineage>
        <taxon>Eukaryota</taxon>
        <taxon>Fungi</taxon>
        <taxon>Dikarya</taxon>
        <taxon>Basidiomycota</taxon>
        <taxon>Agaricomycotina</taxon>
        <taxon>Agaricomycetes</taxon>
        <taxon>Hymenochaetales</taxon>
        <taxon>Hymenochaetaceae</taxon>
        <taxon>Sanghuangporus</taxon>
    </lineage>
</organism>
<feature type="region of interest" description="Disordered" evidence="1">
    <location>
        <begin position="961"/>
        <end position="993"/>
    </location>
</feature>
<dbReference type="EMBL" id="LNZH02000204">
    <property type="protein sequence ID" value="OCB86109.1"/>
    <property type="molecule type" value="Genomic_DNA"/>
</dbReference>